<evidence type="ECO:0000313" key="3">
    <source>
        <dbReference type="Proteomes" id="UP000321393"/>
    </source>
</evidence>
<dbReference type="Proteomes" id="UP000321393">
    <property type="component" value="Unassembled WGS sequence"/>
</dbReference>
<protein>
    <submittedName>
        <fullName evidence="2">Uncharacterized protein</fullName>
    </submittedName>
</protein>
<evidence type="ECO:0000313" key="2">
    <source>
        <dbReference type="EMBL" id="KAA0045848.1"/>
    </source>
</evidence>
<accession>A0A5A7TSL2</accession>
<dbReference type="PANTHER" id="PTHR34724">
    <property type="entry name" value="OS12G0596101 PROTEIN"/>
    <property type="match status" value="1"/>
</dbReference>
<reference evidence="2 3" key="1">
    <citation type="submission" date="2019-08" db="EMBL/GenBank/DDBJ databases">
        <title>Draft genome sequences of two oriental melons (Cucumis melo L. var makuwa).</title>
        <authorList>
            <person name="Kwon S.-Y."/>
        </authorList>
    </citation>
    <scope>NUCLEOTIDE SEQUENCE [LARGE SCALE GENOMIC DNA]</scope>
    <source>
        <strain evidence="3">cv. SW 3</strain>
        <tissue evidence="2">Leaf</tissue>
    </source>
</reference>
<dbReference type="EMBL" id="SSTE01014401">
    <property type="protein sequence ID" value="KAA0045848.1"/>
    <property type="molecule type" value="Genomic_DNA"/>
</dbReference>
<organism evidence="2 3">
    <name type="scientific">Cucumis melo var. makuwa</name>
    <name type="common">Oriental melon</name>
    <dbReference type="NCBI Taxonomy" id="1194695"/>
    <lineage>
        <taxon>Eukaryota</taxon>
        <taxon>Viridiplantae</taxon>
        <taxon>Streptophyta</taxon>
        <taxon>Embryophyta</taxon>
        <taxon>Tracheophyta</taxon>
        <taxon>Spermatophyta</taxon>
        <taxon>Magnoliopsida</taxon>
        <taxon>eudicotyledons</taxon>
        <taxon>Gunneridae</taxon>
        <taxon>Pentapetalae</taxon>
        <taxon>rosids</taxon>
        <taxon>fabids</taxon>
        <taxon>Cucurbitales</taxon>
        <taxon>Cucurbitaceae</taxon>
        <taxon>Benincaseae</taxon>
        <taxon>Cucumis</taxon>
    </lineage>
</organism>
<dbReference type="PANTHER" id="PTHR34724:SF2">
    <property type="entry name" value="OS12G0596101 PROTEIN"/>
    <property type="match status" value="1"/>
</dbReference>
<dbReference type="AlphaFoldDB" id="A0A5A7TSL2"/>
<comment type="caution">
    <text evidence="2">The sequence shown here is derived from an EMBL/GenBank/DDBJ whole genome shotgun (WGS) entry which is preliminary data.</text>
</comment>
<name>A0A5A7TSL2_CUCMM</name>
<dbReference type="OrthoDB" id="88410at2759"/>
<gene>
    <name evidence="2" type="ORF">E6C27_scaffold243G003810</name>
</gene>
<sequence length="70" mass="7730">MLVVCKDCSKYTWKGCGRHLPGLYKSVEKGKHCHCRPWPGVVVPPEDVPGLKPSNVQSSSVSTDEEFEEG</sequence>
<feature type="region of interest" description="Disordered" evidence="1">
    <location>
        <begin position="46"/>
        <end position="70"/>
    </location>
</feature>
<proteinExistence type="predicted"/>
<evidence type="ECO:0000256" key="1">
    <source>
        <dbReference type="SAM" id="MobiDB-lite"/>
    </source>
</evidence>